<sequence>MIVRLFQAALRFRWLSSTTFPTADKYSTLLTFNTNDEDPAAAGIHSAVTKEGDSQSCKPAHSKPKIRSKPDPTIDQNQFISTPRKTGVYGGDQSTAGAAPPLSGTLPPSFATPSALRPPLPNNLPGTEQAPWQALLISWFMCGYHTGYFEALHSKNKSS</sequence>
<dbReference type="OrthoDB" id="197400at2759"/>
<dbReference type="Proteomes" id="UP000748531">
    <property type="component" value="Unassembled WGS sequence"/>
</dbReference>
<dbReference type="InterPro" id="IPR047313">
    <property type="entry name" value="SMN_C"/>
</dbReference>
<organism evidence="2 3">
    <name type="scientific">Paragonimus heterotremus</name>
    <dbReference type="NCBI Taxonomy" id="100268"/>
    <lineage>
        <taxon>Eukaryota</taxon>
        <taxon>Metazoa</taxon>
        <taxon>Spiralia</taxon>
        <taxon>Lophotrochozoa</taxon>
        <taxon>Platyhelminthes</taxon>
        <taxon>Trematoda</taxon>
        <taxon>Digenea</taxon>
        <taxon>Plagiorchiida</taxon>
        <taxon>Troglotremata</taxon>
        <taxon>Troglotrematidae</taxon>
        <taxon>Paragonimus</taxon>
    </lineage>
</organism>
<feature type="compositionally biased region" description="Polar residues" evidence="1">
    <location>
        <begin position="74"/>
        <end position="84"/>
    </location>
</feature>
<gene>
    <name evidence="2" type="ORF">PHET_02305</name>
</gene>
<dbReference type="AlphaFoldDB" id="A0A8J4T1N1"/>
<evidence type="ECO:0000256" key="1">
    <source>
        <dbReference type="SAM" id="MobiDB-lite"/>
    </source>
</evidence>
<protein>
    <recommendedName>
        <fullName evidence="4">Survival motor neuron Tudor domain-containing protein</fullName>
    </recommendedName>
</protein>
<reference evidence="2" key="1">
    <citation type="submission" date="2019-05" db="EMBL/GenBank/DDBJ databases">
        <title>Annotation for the trematode Paragonimus heterotremus.</title>
        <authorList>
            <person name="Choi Y.-J."/>
        </authorList>
    </citation>
    <scope>NUCLEOTIDE SEQUENCE</scope>
    <source>
        <strain evidence="2">LC</strain>
    </source>
</reference>
<evidence type="ECO:0000313" key="3">
    <source>
        <dbReference type="Proteomes" id="UP000748531"/>
    </source>
</evidence>
<keyword evidence="3" id="KW-1185">Reference proteome</keyword>
<dbReference type="CDD" id="cd22852">
    <property type="entry name" value="SMN_C"/>
    <property type="match status" value="1"/>
</dbReference>
<accession>A0A8J4T1N1</accession>
<feature type="region of interest" description="Disordered" evidence="1">
    <location>
        <begin position="47"/>
        <end position="124"/>
    </location>
</feature>
<evidence type="ECO:0008006" key="4">
    <source>
        <dbReference type="Google" id="ProtNLM"/>
    </source>
</evidence>
<comment type="caution">
    <text evidence="2">The sequence shown here is derived from an EMBL/GenBank/DDBJ whole genome shotgun (WGS) entry which is preliminary data.</text>
</comment>
<dbReference type="EMBL" id="LUCH01000983">
    <property type="protein sequence ID" value="KAF5403901.1"/>
    <property type="molecule type" value="Genomic_DNA"/>
</dbReference>
<name>A0A8J4T1N1_9TREM</name>
<proteinExistence type="predicted"/>
<dbReference type="Pfam" id="PF20635">
    <property type="entry name" value="SMN_YG-box"/>
    <property type="match status" value="1"/>
</dbReference>
<evidence type="ECO:0000313" key="2">
    <source>
        <dbReference type="EMBL" id="KAF5403901.1"/>
    </source>
</evidence>